<dbReference type="EMBL" id="LSRP01000074">
    <property type="protein sequence ID" value="OJF98767.1"/>
    <property type="molecule type" value="Genomic_DNA"/>
</dbReference>
<dbReference type="Proteomes" id="UP000182661">
    <property type="component" value="Unassembled WGS sequence"/>
</dbReference>
<gene>
    <name evidence="1" type="ORF">AX760_01670</name>
    <name evidence="2" type="ORF">AX760_02140</name>
</gene>
<dbReference type="AlphaFoldDB" id="A0A657LUK7"/>
<evidence type="ECO:0008006" key="4">
    <source>
        <dbReference type="Google" id="ProtNLM"/>
    </source>
</evidence>
<evidence type="ECO:0000313" key="2">
    <source>
        <dbReference type="EMBL" id="OJF98846.1"/>
    </source>
</evidence>
<comment type="caution">
    <text evidence="1">The sequence shown here is derived from an EMBL/GenBank/DDBJ whole genome shotgun (WGS) entry which is preliminary data.</text>
</comment>
<proteinExistence type="predicted"/>
<dbReference type="InterPro" id="IPR011049">
    <property type="entry name" value="Serralysin-like_metalloprot_C"/>
</dbReference>
<accession>A0A657LUK7</accession>
<name>A0A657LUK7_9HYPH</name>
<evidence type="ECO:0000313" key="1">
    <source>
        <dbReference type="EMBL" id="OJF98767.1"/>
    </source>
</evidence>
<evidence type="ECO:0000313" key="3">
    <source>
        <dbReference type="Proteomes" id="UP000182661"/>
    </source>
</evidence>
<organism evidence="1 3">
    <name type="scientific">Pararhizobium antarcticum</name>
    <dbReference type="NCBI Taxonomy" id="1798805"/>
    <lineage>
        <taxon>Bacteria</taxon>
        <taxon>Pseudomonadati</taxon>
        <taxon>Pseudomonadota</taxon>
        <taxon>Alphaproteobacteria</taxon>
        <taxon>Hyphomicrobiales</taxon>
        <taxon>Rhizobiaceae</taxon>
        <taxon>Rhizobium/Agrobacterium group</taxon>
        <taxon>Pararhizobium</taxon>
    </lineage>
</organism>
<reference evidence="1 3" key="1">
    <citation type="submission" date="2016-02" db="EMBL/GenBank/DDBJ databases">
        <title>Genome sequencing of a beta-galactosidase producing bacteria Rhizobium sp. 59.</title>
        <authorList>
            <person name="Wang D."/>
            <person name="Kot W."/>
            <person name="Qin Y."/>
            <person name="Hansen L."/>
            <person name="Naqvi K."/>
            <person name="Rensing C."/>
        </authorList>
    </citation>
    <scope>NUCLEOTIDE SEQUENCE [LARGE SCALE GENOMIC DNA]</scope>
    <source>
        <strain evidence="1 3">59</strain>
    </source>
</reference>
<keyword evidence="3" id="KW-1185">Reference proteome</keyword>
<dbReference type="SUPFAM" id="SSF51120">
    <property type="entry name" value="beta-Roll"/>
    <property type="match status" value="1"/>
</dbReference>
<dbReference type="EMBL" id="LSRP01000074">
    <property type="protein sequence ID" value="OJF98846.1"/>
    <property type="molecule type" value="Genomic_DNA"/>
</dbReference>
<sequence>MEIKMALVVEFGNGGASTLSSLVDATQAALAAQVGALQDGDVSEASDTIGSSILTQSVAVGAVGSAGSGTGGTVKIEFDPSANAYDFDVTSAWNSVKNVKAVSDDSENVTFSNFVHVDVILGGVEASTVNIMDAKRGNVVTGQGNDTVNLTTLTNDAGWSNAFTINTNGGDDNIVIGAGNTGVAGAGVTNGSLTTFTINSGTGVDTIDLSAISAKASFVTGGKGADLMMASGGVDTFVFAVGDTGTKLSTADVITGFGVNDKLDLYGVAANWTAVDQGGGEFIVTNLLDNAKIIVEGDLSGSWFI</sequence>
<protein>
    <recommendedName>
        <fullName evidence="4">Rhizobiocin</fullName>
    </recommendedName>
</protein>